<evidence type="ECO:0000313" key="2">
    <source>
        <dbReference type="EMBL" id="UAW96388.1"/>
    </source>
</evidence>
<evidence type="ECO:0000313" key="3">
    <source>
        <dbReference type="Proteomes" id="UP000827953"/>
    </source>
</evidence>
<dbReference type="EMBL" id="MZ443782">
    <property type="protein sequence ID" value="UAW96388.1"/>
    <property type="molecule type" value="Genomic_DNA"/>
</dbReference>
<feature type="compositionally biased region" description="Polar residues" evidence="1">
    <location>
        <begin position="18"/>
        <end position="32"/>
    </location>
</feature>
<accession>A0AAE8XU84</accession>
<gene>
    <name evidence="2" type="ORF">pEaSNUABM16_00244</name>
</gene>
<proteinExistence type="predicted"/>
<protein>
    <submittedName>
        <fullName evidence="2">Uncharacterized protein</fullName>
    </submittedName>
</protein>
<reference evidence="2 3" key="1">
    <citation type="submission" date="2021-06" db="EMBL/GenBank/DDBJ databases">
        <title>Complete genome sequence of Erwinia phage pEa_SNUABM_16.</title>
        <authorList>
            <person name="Kim S.G."/>
            <person name="Park S.C."/>
        </authorList>
    </citation>
    <scope>NUCLEOTIDE SEQUENCE [LARGE SCALE GENOMIC DNA]</scope>
    <source>
        <strain evidence="3">pEa_SNUABM_16</strain>
    </source>
</reference>
<sequence>MEMMVSLSHEIRVEKQDNTANEAQTQGPTDAQQRALDLEDQRRIAEEYGIDAPKEEIEEKEKERIEREKEKEEENRVRPPADLGQRKPIEDKDVTATDIQNEHDNLTKI</sequence>
<evidence type="ECO:0000256" key="1">
    <source>
        <dbReference type="SAM" id="MobiDB-lite"/>
    </source>
</evidence>
<feature type="region of interest" description="Disordered" evidence="1">
    <location>
        <begin position="14"/>
        <end position="35"/>
    </location>
</feature>
<dbReference type="Proteomes" id="UP000827953">
    <property type="component" value="Segment"/>
</dbReference>
<name>A0AAE8XU84_9CAUD</name>
<keyword evidence="3" id="KW-1185">Reference proteome</keyword>
<organism evidence="2 3">
    <name type="scientific">Erwinia phage pEa_SNUABM_16</name>
    <dbReference type="NCBI Taxonomy" id="2869544"/>
    <lineage>
        <taxon>Viruses</taxon>
        <taxon>Duplodnaviria</taxon>
        <taxon>Heunggongvirae</taxon>
        <taxon>Uroviricota</taxon>
        <taxon>Caudoviricetes</taxon>
        <taxon>Alexandravirus</taxon>
        <taxon>Alexandravirus SNUABM16</taxon>
    </lineage>
</organism>
<feature type="region of interest" description="Disordered" evidence="1">
    <location>
        <begin position="49"/>
        <end position="109"/>
    </location>
</feature>